<evidence type="ECO:0000259" key="8">
    <source>
        <dbReference type="Pfam" id="PF00316"/>
    </source>
</evidence>
<dbReference type="PIRSF" id="PIRSF000904">
    <property type="entry name" value="FBPtase_SBPase"/>
    <property type="match status" value="1"/>
</dbReference>
<evidence type="ECO:0000259" key="9">
    <source>
        <dbReference type="Pfam" id="PF18913"/>
    </source>
</evidence>
<comment type="similarity">
    <text evidence="1">Belongs to the FBPase class 1 family.</text>
</comment>
<evidence type="ECO:0000313" key="10">
    <source>
        <dbReference type="EMBL" id="OEU09294.1"/>
    </source>
</evidence>
<dbReference type="InterPro" id="IPR044015">
    <property type="entry name" value="FBPase_C_dom"/>
</dbReference>
<dbReference type="Gene3D" id="3.40.190.80">
    <property type="match status" value="1"/>
</dbReference>
<dbReference type="GO" id="GO:0006000">
    <property type="term" value="P:fructose metabolic process"/>
    <property type="evidence" value="ECO:0007669"/>
    <property type="project" value="TreeGrafter"/>
</dbReference>
<dbReference type="KEGG" id="fcy:FRACYDRAFT_277414"/>
<dbReference type="PANTHER" id="PTHR11556">
    <property type="entry name" value="FRUCTOSE-1,6-BISPHOSPHATASE-RELATED"/>
    <property type="match status" value="1"/>
</dbReference>
<evidence type="ECO:0000313" key="11">
    <source>
        <dbReference type="Proteomes" id="UP000095751"/>
    </source>
</evidence>
<dbReference type="GO" id="GO:0006094">
    <property type="term" value="P:gluconeogenesis"/>
    <property type="evidence" value="ECO:0007669"/>
    <property type="project" value="TreeGrafter"/>
</dbReference>
<comment type="pathway">
    <text evidence="6">Carbohydrate biosynthesis.</text>
</comment>
<dbReference type="SUPFAM" id="SSF56655">
    <property type="entry name" value="Carbohydrate phosphatase"/>
    <property type="match status" value="1"/>
</dbReference>
<evidence type="ECO:0000256" key="4">
    <source>
        <dbReference type="ARBA" id="ARBA00022842"/>
    </source>
</evidence>
<dbReference type="InParanoid" id="A0A1E7EU21"/>
<dbReference type="Gene3D" id="3.30.540.10">
    <property type="entry name" value="Fructose-1,6-Bisphosphatase, subunit A, domain 1"/>
    <property type="match status" value="1"/>
</dbReference>
<keyword evidence="5" id="KW-0119">Carbohydrate metabolism</keyword>
<keyword evidence="7" id="KW-0732">Signal</keyword>
<keyword evidence="4" id="KW-0460">Magnesium</keyword>
<feature type="domain" description="Fructose-1-6-bisphosphatase class I N-terminal" evidence="8">
    <location>
        <begin position="78"/>
        <end position="168"/>
    </location>
</feature>
<evidence type="ECO:0000256" key="1">
    <source>
        <dbReference type="ARBA" id="ARBA00010941"/>
    </source>
</evidence>
<evidence type="ECO:0000256" key="3">
    <source>
        <dbReference type="ARBA" id="ARBA00022801"/>
    </source>
</evidence>
<dbReference type="EMBL" id="KV784376">
    <property type="protein sequence ID" value="OEU09294.1"/>
    <property type="molecule type" value="Genomic_DNA"/>
</dbReference>
<feature type="chain" id="PRO_5009192246" evidence="7">
    <location>
        <begin position="17"/>
        <end position="306"/>
    </location>
</feature>
<reference evidence="10 11" key="1">
    <citation type="submission" date="2016-09" db="EMBL/GenBank/DDBJ databases">
        <title>Extensive genetic diversity and differential bi-allelic expression allows diatom success in the polar Southern Ocean.</title>
        <authorList>
            <consortium name="DOE Joint Genome Institute"/>
            <person name="Mock T."/>
            <person name="Otillar R.P."/>
            <person name="Strauss J."/>
            <person name="Dupont C."/>
            <person name="Frickenhaus S."/>
            <person name="Maumus F."/>
            <person name="Mcmullan M."/>
            <person name="Sanges R."/>
            <person name="Schmutz J."/>
            <person name="Toseland A."/>
            <person name="Valas R."/>
            <person name="Veluchamy A."/>
            <person name="Ward B.J."/>
            <person name="Allen A."/>
            <person name="Barry K."/>
            <person name="Falciatore A."/>
            <person name="Ferrante M."/>
            <person name="Fortunato A.E."/>
            <person name="Gloeckner G."/>
            <person name="Gruber A."/>
            <person name="Hipkin R."/>
            <person name="Janech M."/>
            <person name="Kroth P."/>
            <person name="Leese F."/>
            <person name="Lindquist E."/>
            <person name="Lyon B.R."/>
            <person name="Martin J."/>
            <person name="Mayer C."/>
            <person name="Parker M."/>
            <person name="Quesneville H."/>
            <person name="Raymond J."/>
            <person name="Uhlig C."/>
            <person name="Valentin K.U."/>
            <person name="Worden A.Z."/>
            <person name="Armbrust E.V."/>
            <person name="Bowler C."/>
            <person name="Green B."/>
            <person name="Moulton V."/>
            <person name="Van Oosterhout C."/>
            <person name="Grigoriev I."/>
        </authorList>
    </citation>
    <scope>NUCLEOTIDE SEQUENCE [LARGE SCALE GENOMIC DNA]</scope>
    <source>
        <strain evidence="10 11">CCMP1102</strain>
    </source>
</reference>
<evidence type="ECO:0000256" key="2">
    <source>
        <dbReference type="ARBA" id="ARBA00022723"/>
    </source>
</evidence>
<keyword evidence="11" id="KW-1185">Reference proteome</keyword>
<feature type="domain" description="Fructose-1-6-bisphosphatase class 1 C-terminal" evidence="9">
    <location>
        <begin position="178"/>
        <end position="304"/>
    </location>
</feature>
<dbReference type="InterPro" id="IPR033391">
    <property type="entry name" value="FBPase_N"/>
</dbReference>
<dbReference type="Proteomes" id="UP000095751">
    <property type="component" value="Unassembled WGS sequence"/>
</dbReference>
<accession>A0A1E7EU21</accession>
<name>A0A1E7EU21_9STRA</name>
<dbReference type="GO" id="GO:0005986">
    <property type="term" value="P:sucrose biosynthetic process"/>
    <property type="evidence" value="ECO:0007669"/>
    <property type="project" value="TreeGrafter"/>
</dbReference>
<dbReference type="InterPro" id="IPR000146">
    <property type="entry name" value="FBPase_class-1"/>
</dbReference>
<dbReference type="InterPro" id="IPR023079">
    <property type="entry name" value="SBPase"/>
</dbReference>
<dbReference type="AlphaFoldDB" id="A0A1E7EU21"/>
<sequence>MKFLCISAFMIAATSAFAPASLNTRSVSTQLYGEYGASSTSFYTTTEKQDSYASLEEVLAEKCSDDKVKQVIVDMLDVCADITEALRTALVTVEDTSNEFGDTQLSVDMVADALIWDAVKKSSVVREGASEEDPIVRDVDEGGEGEFTVCWDPLDGSSIVDNNWALGPWICTKKLVKISEDSKNFSPANLRAAQEVPGYKKLVDYFMDNRYTLRYSGGLVPDVYQQFTKGQGVFSNPTSKDSPAKLRLAFEAAPFGLLVEKAGGLTSDGVTGGSILDVVITGVDQRTALCLGSKNEVNRFNEYLEL</sequence>
<dbReference type="GO" id="GO:0006002">
    <property type="term" value="P:fructose 6-phosphate metabolic process"/>
    <property type="evidence" value="ECO:0007669"/>
    <property type="project" value="TreeGrafter"/>
</dbReference>
<keyword evidence="3" id="KW-0378">Hydrolase</keyword>
<dbReference type="Pfam" id="PF00316">
    <property type="entry name" value="FBPase"/>
    <property type="match status" value="1"/>
</dbReference>
<evidence type="ECO:0000256" key="5">
    <source>
        <dbReference type="ARBA" id="ARBA00023277"/>
    </source>
</evidence>
<dbReference type="OrthoDB" id="10256725at2759"/>
<dbReference type="GO" id="GO:0042132">
    <property type="term" value="F:fructose 1,6-bisphosphate 1-phosphatase activity"/>
    <property type="evidence" value="ECO:0007669"/>
    <property type="project" value="TreeGrafter"/>
</dbReference>
<protein>
    <submittedName>
        <fullName evidence="10">Carbohydrate phosphatase</fullName>
    </submittedName>
</protein>
<dbReference type="GO" id="GO:0046872">
    <property type="term" value="F:metal ion binding"/>
    <property type="evidence" value="ECO:0007669"/>
    <property type="project" value="UniProtKB-KW"/>
</dbReference>
<dbReference type="GO" id="GO:0030388">
    <property type="term" value="P:fructose 1,6-bisphosphate metabolic process"/>
    <property type="evidence" value="ECO:0007669"/>
    <property type="project" value="TreeGrafter"/>
</dbReference>
<proteinExistence type="inferred from homology"/>
<gene>
    <name evidence="10" type="ORF">FRACYDRAFT_277414</name>
</gene>
<evidence type="ECO:0000256" key="7">
    <source>
        <dbReference type="SAM" id="SignalP"/>
    </source>
</evidence>
<evidence type="ECO:0000256" key="6">
    <source>
        <dbReference type="ARBA" id="ARBA00024331"/>
    </source>
</evidence>
<feature type="signal peptide" evidence="7">
    <location>
        <begin position="1"/>
        <end position="16"/>
    </location>
</feature>
<keyword evidence="2" id="KW-0479">Metal-binding</keyword>
<dbReference type="PANTHER" id="PTHR11556:SF35">
    <property type="entry name" value="SEDOHEPTULOSE-1,7-BISPHOSPHATASE, CHLOROPLASTIC"/>
    <property type="match status" value="1"/>
</dbReference>
<organism evidence="10 11">
    <name type="scientific">Fragilariopsis cylindrus CCMP1102</name>
    <dbReference type="NCBI Taxonomy" id="635003"/>
    <lineage>
        <taxon>Eukaryota</taxon>
        <taxon>Sar</taxon>
        <taxon>Stramenopiles</taxon>
        <taxon>Ochrophyta</taxon>
        <taxon>Bacillariophyta</taxon>
        <taxon>Bacillariophyceae</taxon>
        <taxon>Bacillariophycidae</taxon>
        <taxon>Bacillariales</taxon>
        <taxon>Bacillariaceae</taxon>
        <taxon>Fragilariopsis</taxon>
    </lineage>
</organism>
<dbReference type="Pfam" id="PF18913">
    <property type="entry name" value="FBPase_C"/>
    <property type="match status" value="1"/>
</dbReference>
<dbReference type="GO" id="GO:0005737">
    <property type="term" value="C:cytoplasm"/>
    <property type="evidence" value="ECO:0007669"/>
    <property type="project" value="TreeGrafter"/>
</dbReference>
<dbReference type="PRINTS" id="PR01958">
    <property type="entry name" value="S17BPHPHTASE"/>
</dbReference>